<dbReference type="InterPro" id="IPR058087">
    <property type="entry name" value="XAC2610_dom"/>
</dbReference>
<reference evidence="2" key="1">
    <citation type="journal article" date="2019" name="J. Anim. Genet.">
        <title>Description and whole genome sequencing of Eikenella exigua sp. nov., isolated from brain abscess and blood.</title>
        <authorList>
            <person name="Stormo K.A."/>
            <person name="Nygaard R.M."/>
            <person name="Bruvold T.S."/>
            <person name="Dimmen G."/>
            <person name="Lindemann P.C."/>
            <person name="Jordal S."/>
            <person name="Kommedal O."/>
        </authorList>
    </citation>
    <scope>NUCLEOTIDE SEQUENCE [LARGE SCALE GENOMIC DNA]</scope>
    <source>
        <strain evidence="2">PXX</strain>
    </source>
</reference>
<proteinExistence type="predicted"/>
<dbReference type="RefSeq" id="WP_067440542.1">
    <property type="nucleotide sequence ID" value="NZ_CP038018.1"/>
</dbReference>
<gene>
    <name evidence="1" type="ORF">EZJ17_01660</name>
</gene>
<accession>A0AAX1F6H2</accession>
<dbReference type="AlphaFoldDB" id="A0AAX1F6H2"/>
<dbReference type="SUPFAM" id="SSF69318">
    <property type="entry name" value="Integrin alpha N-terminal domain"/>
    <property type="match status" value="1"/>
</dbReference>
<dbReference type="EMBL" id="CP038018">
    <property type="protein sequence ID" value="QED91485.1"/>
    <property type="molecule type" value="Genomic_DNA"/>
</dbReference>
<dbReference type="Proteomes" id="UP000326695">
    <property type="component" value="Chromosome"/>
</dbReference>
<keyword evidence="2" id="KW-1185">Reference proteome</keyword>
<dbReference type="KEGG" id="eex:EZJ17_01660"/>
<evidence type="ECO:0000313" key="2">
    <source>
        <dbReference type="Proteomes" id="UP000326695"/>
    </source>
</evidence>
<sequence>MPDLPRFAKTADSGYLKNIHLYQASRLILLLQYTPTLSSPLEIAMKPSLLLLLAILPLTAHARSLTVDANKLPPGWQAEVQSDSCDRDGMICMGPAQVTLRHGSFSQSFRSEQLSFHNNGLWPSDVQMGDYNFDGKLDLAIRNGNGGYYSSPSYDIYVQTQSGRFVKSRELTELASDYMGMFRVDAARHTLTTAARDGCCFHAEETWQIIPGRAPRKIAVTTWDSRQANGAYIEITTKRLVNGRWRQSVRRER</sequence>
<organism evidence="1 2">
    <name type="scientific">Eikenella exigua</name>
    <dbReference type="NCBI Taxonomy" id="2528037"/>
    <lineage>
        <taxon>Bacteria</taxon>
        <taxon>Pseudomonadati</taxon>
        <taxon>Pseudomonadota</taxon>
        <taxon>Betaproteobacteria</taxon>
        <taxon>Neisseriales</taxon>
        <taxon>Neisseriaceae</taxon>
        <taxon>Eikenella</taxon>
    </lineage>
</organism>
<name>A0AAX1F6H2_9NEIS</name>
<protein>
    <submittedName>
        <fullName evidence="1">VCBS repeat-containing protein</fullName>
    </submittedName>
</protein>
<dbReference type="InterPro" id="IPR028994">
    <property type="entry name" value="Integrin_alpha_N"/>
</dbReference>
<dbReference type="NCBIfam" id="NF047539">
    <property type="entry name" value="XAC2610_fam"/>
    <property type="match status" value="1"/>
</dbReference>
<evidence type="ECO:0000313" key="1">
    <source>
        <dbReference type="EMBL" id="QED91485.1"/>
    </source>
</evidence>